<dbReference type="STRING" id="4097.A0A1S3XD44"/>
<dbReference type="PaxDb" id="4097-A0A1S3XD44"/>
<reference evidence="1" key="1">
    <citation type="submission" date="2025-08" db="UniProtKB">
        <authorList>
            <consortium name="RefSeq"/>
        </authorList>
    </citation>
    <scope>IDENTIFICATION</scope>
</reference>
<organism evidence="1">
    <name type="scientific">Nicotiana tabacum</name>
    <name type="common">Common tobacco</name>
    <dbReference type="NCBI Taxonomy" id="4097"/>
    <lineage>
        <taxon>Eukaryota</taxon>
        <taxon>Viridiplantae</taxon>
        <taxon>Streptophyta</taxon>
        <taxon>Embryophyta</taxon>
        <taxon>Tracheophyta</taxon>
        <taxon>Spermatophyta</taxon>
        <taxon>Magnoliopsida</taxon>
        <taxon>eudicotyledons</taxon>
        <taxon>Gunneridae</taxon>
        <taxon>Pentapetalae</taxon>
        <taxon>asterids</taxon>
        <taxon>lamiids</taxon>
        <taxon>Solanales</taxon>
        <taxon>Solanaceae</taxon>
        <taxon>Nicotianoideae</taxon>
        <taxon>Nicotianeae</taxon>
        <taxon>Nicotiana</taxon>
    </lineage>
</organism>
<proteinExistence type="predicted"/>
<dbReference type="RefSeq" id="XP_016437856.1">
    <property type="nucleotide sequence ID" value="XM_016582370.1"/>
</dbReference>
<dbReference type="KEGG" id="nta:107763865"/>
<gene>
    <name evidence="1" type="primary">LOC107763865</name>
</gene>
<dbReference type="OrthoDB" id="21204at2759"/>
<name>A0A1S3XD44_TOBAC</name>
<feature type="non-terminal residue" evidence="1">
    <location>
        <position position="126"/>
    </location>
</feature>
<sequence>LAKREVRTPNSIEHTISSHRHDSSTCLTTGPSIYNLQRTEIPNENQRFTSASVHKRGTISFSPFKLPTSVYAELAMEMEYFPEAMPEEESCSFDENNDDYSSLDGERCGICMDVVIDRGVLDCCQH</sequence>
<feature type="non-terminal residue" evidence="1">
    <location>
        <position position="1"/>
    </location>
</feature>
<evidence type="ECO:0000313" key="1">
    <source>
        <dbReference type="RefSeq" id="XP_016437856.1"/>
    </source>
</evidence>
<accession>A0A1S3XD44</accession>
<dbReference type="AlphaFoldDB" id="A0A1S3XD44"/>
<protein>
    <submittedName>
        <fullName evidence="1">Uncharacterized protein</fullName>
    </submittedName>
</protein>